<evidence type="ECO:0000313" key="2">
    <source>
        <dbReference type="Proteomes" id="UP000094056"/>
    </source>
</evidence>
<dbReference type="AlphaFoldDB" id="A0A1E3X253"/>
<organism evidence="1 2">
    <name type="scientific">Candidatus Scalindua rubra</name>
    <dbReference type="NCBI Taxonomy" id="1872076"/>
    <lineage>
        <taxon>Bacteria</taxon>
        <taxon>Pseudomonadati</taxon>
        <taxon>Planctomycetota</taxon>
        <taxon>Candidatus Brocadiia</taxon>
        <taxon>Candidatus Brocadiales</taxon>
        <taxon>Candidatus Scalinduaceae</taxon>
        <taxon>Candidatus Scalindua</taxon>
    </lineage>
</organism>
<proteinExistence type="predicted"/>
<sequence>MRRQNLLGVLVALLFAYPMMLPGSGSAEEWAEAMFTDAVAPDKSLLPEFTDPYG</sequence>
<dbReference type="EMBL" id="MAYW01000385">
    <property type="protein sequence ID" value="ODS29751.1"/>
    <property type="molecule type" value="Genomic_DNA"/>
</dbReference>
<evidence type="ECO:0000313" key="1">
    <source>
        <dbReference type="EMBL" id="ODS29751.1"/>
    </source>
</evidence>
<comment type="caution">
    <text evidence="1">The sequence shown here is derived from an EMBL/GenBank/DDBJ whole genome shotgun (WGS) entry which is preliminary data.</text>
</comment>
<protein>
    <submittedName>
        <fullName evidence="1">Uncharacterized protein</fullName>
    </submittedName>
</protein>
<dbReference type="Proteomes" id="UP000094056">
    <property type="component" value="Unassembled WGS sequence"/>
</dbReference>
<accession>A0A1E3X253</accession>
<name>A0A1E3X253_9BACT</name>
<reference evidence="1 2" key="1">
    <citation type="submission" date="2016-07" db="EMBL/GenBank/DDBJ databases">
        <title>Draft genome of Scalindua rubra, obtained from a brine-seawater interface in the Red Sea, sheds light on salt adaptation in anammox bacteria.</title>
        <authorList>
            <person name="Speth D.R."/>
            <person name="Lagkouvardos I."/>
            <person name="Wang Y."/>
            <person name="Qian P.-Y."/>
            <person name="Dutilh B.E."/>
            <person name="Jetten M.S."/>
        </authorList>
    </citation>
    <scope>NUCLEOTIDE SEQUENCE [LARGE SCALE GENOMIC DNA]</scope>
    <source>
        <strain evidence="1">BSI-1</strain>
    </source>
</reference>
<feature type="non-terminal residue" evidence="1">
    <location>
        <position position="54"/>
    </location>
</feature>
<gene>
    <name evidence="1" type="ORF">SCARUB_05143</name>
</gene>